<comment type="subcellular location">
    <subcellularLocation>
        <location evidence="1">Cell envelope</location>
    </subcellularLocation>
</comment>
<dbReference type="GO" id="GO:0017004">
    <property type="term" value="P:cytochrome complex assembly"/>
    <property type="evidence" value="ECO:0007669"/>
    <property type="project" value="UniProtKB-KW"/>
</dbReference>
<dbReference type="InterPro" id="IPR013766">
    <property type="entry name" value="Thioredoxin_domain"/>
</dbReference>
<keyword evidence="8" id="KW-1185">Reference proteome</keyword>
<name>A0A4V2HSA5_9FLAO</name>
<dbReference type="Pfam" id="PF13905">
    <property type="entry name" value="Thioredoxin_8"/>
    <property type="match status" value="1"/>
</dbReference>
<keyword evidence="5" id="KW-0732">Signal</keyword>
<feature type="signal peptide" evidence="5">
    <location>
        <begin position="1"/>
        <end position="18"/>
    </location>
</feature>
<dbReference type="AlphaFoldDB" id="A0A4V2HSA5"/>
<keyword evidence="3" id="KW-1015">Disulfide bond</keyword>
<dbReference type="RefSeq" id="WP_130613393.1">
    <property type="nucleotide sequence ID" value="NZ_SGIU01000002.1"/>
</dbReference>
<dbReference type="PROSITE" id="PS51352">
    <property type="entry name" value="THIOREDOXIN_2"/>
    <property type="match status" value="1"/>
</dbReference>
<dbReference type="CDD" id="cd02966">
    <property type="entry name" value="TlpA_like_family"/>
    <property type="match status" value="1"/>
</dbReference>
<dbReference type="Gene3D" id="3.40.30.10">
    <property type="entry name" value="Glutaredoxin"/>
    <property type="match status" value="1"/>
</dbReference>
<dbReference type="Proteomes" id="UP000291981">
    <property type="component" value="Unassembled WGS sequence"/>
</dbReference>
<dbReference type="InterPro" id="IPR036249">
    <property type="entry name" value="Thioredoxin-like_sf"/>
</dbReference>
<accession>A0A4V2HSA5</accession>
<evidence type="ECO:0000313" key="8">
    <source>
        <dbReference type="Proteomes" id="UP000291981"/>
    </source>
</evidence>
<organism evidence="7 8">
    <name type="scientific">Flagellimonas allohymeniacidonis</name>
    <dbReference type="NCBI Taxonomy" id="2517819"/>
    <lineage>
        <taxon>Bacteria</taxon>
        <taxon>Pseudomonadati</taxon>
        <taxon>Bacteroidota</taxon>
        <taxon>Flavobacteriia</taxon>
        <taxon>Flavobacteriales</taxon>
        <taxon>Flavobacteriaceae</taxon>
        <taxon>Flagellimonas</taxon>
    </lineage>
</organism>
<feature type="domain" description="Thioredoxin" evidence="6">
    <location>
        <begin position="146"/>
        <end position="289"/>
    </location>
</feature>
<evidence type="ECO:0000313" key="7">
    <source>
        <dbReference type="EMBL" id="TAI46990.1"/>
    </source>
</evidence>
<evidence type="ECO:0000259" key="6">
    <source>
        <dbReference type="PROSITE" id="PS51352"/>
    </source>
</evidence>
<dbReference type="PANTHER" id="PTHR42852:SF6">
    <property type="entry name" value="THIOL:DISULFIDE INTERCHANGE PROTEIN DSBE"/>
    <property type="match status" value="1"/>
</dbReference>
<reference evidence="7 8" key="1">
    <citation type="submission" date="2019-02" db="EMBL/GenBank/DDBJ databases">
        <title>Draft genome sequence of Muricauda sp. 176CP4-71.</title>
        <authorList>
            <person name="Park J.-S."/>
        </authorList>
    </citation>
    <scope>NUCLEOTIDE SEQUENCE [LARGE SCALE GENOMIC DNA]</scope>
    <source>
        <strain evidence="7 8">176CP4-71</strain>
    </source>
</reference>
<dbReference type="InterPro" id="IPR050553">
    <property type="entry name" value="Thioredoxin_ResA/DsbE_sf"/>
</dbReference>
<dbReference type="GO" id="GO:0030313">
    <property type="term" value="C:cell envelope"/>
    <property type="evidence" value="ECO:0007669"/>
    <property type="project" value="UniProtKB-SubCell"/>
</dbReference>
<proteinExistence type="predicted"/>
<keyword evidence="2" id="KW-0201">Cytochrome c-type biogenesis</keyword>
<evidence type="ECO:0000256" key="1">
    <source>
        <dbReference type="ARBA" id="ARBA00004196"/>
    </source>
</evidence>
<feature type="chain" id="PRO_5020334654" evidence="5">
    <location>
        <begin position="19"/>
        <end position="289"/>
    </location>
</feature>
<evidence type="ECO:0000256" key="5">
    <source>
        <dbReference type="SAM" id="SignalP"/>
    </source>
</evidence>
<dbReference type="InterPro" id="IPR017937">
    <property type="entry name" value="Thioredoxin_CS"/>
</dbReference>
<evidence type="ECO:0000256" key="4">
    <source>
        <dbReference type="ARBA" id="ARBA00023284"/>
    </source>
</evidence>
<evidence type="ECO:0000256" key="3">
    <source>
        <dbReference type="ARBA" id="ARBA00023157"/>
    </source>
</evidence>
<comment type="caution">
    <text evidence="7">The sequence shown here is derived from an EMBL/GenBank/DDBJ whole genome shotgun (WGS) entry which is preliminary data.</text>
</comment>
<dbReference type="InterPro" id="IPR012336">
    <property type="entry name" value="Thioredoxin-like_fold"/>
</dbReference>
<dbReference type="PROSITE" id="PS00194">
    <property type="entry name" value="THIOREDOXIN_1"/>
    <property type="match status" value="1"/>
</dbReference>
<sequence>MKKLLCLFFIGLLSSNCADYTKKKEISNNFDLSLKIQGELDSINRVSNSLVRTPETSKEIVQNDSLTRRISYFTDNIIALLIESYGKVETDTILKTLGELDNSGFIPRNLYDKMTIEDFSTEIGKKAKKKYLAHLSSIRKKQTSIENVNLISEDFIVYRVLEKDTVSLIKVLSNHKGHTVLDFWTTWCAPCRAFNRNFAKEYQKFNESGILVIGLGVRVHDEIEKEKFLTAVQNDNTPWKQYIDLDNRLYDRFKTKKVPFQVLLDEENKIVKILSYDMETELEELIQSQ</sequence>
<dbReference type="PANTHER" id="PTHR42852">
    <property type="entry name" value="THIOL:DISULFIDE INTERCHANGE PROTEIN DSBE"/>
    <property type="match status" value="1"/>
</dbReference>
<dbReference type="SUPFAM" id="SSF52833">
    <property type="entry name" value="Thioredoxin-like"/>
    <property type="match status" value="1"/>
</dbReference>
<gene>
    <name evidence="7" type="ORF">EW142_09835</name>
</gene>
<keyword evidence="4" id="KW-0676">Redox-active center</keyword>
<dbReference type="OrthoDB" id="6399635at2"/>
<evidence type="ECO:0000256" key="2">
    <source>
        <dbReference type="ARBA" id="ARBA00022748"/>
    </source>
</evidence>
<dbReference type="EMBL" id="SGIU01000002">
    <property type="protein sequence ID" value="TAI46990.1"/>
    <property type="molecule type" value="Genomic_DNA"/>
</dbReference>
<protein>
    <submittedName>
        <fullName evidence="7">TlpA family protein disulfide reductase</fullName>
    </submittedName>
</protein>